<evidence type="ECO:0000256" key="5">
    <source>
        <dbReference type="HAMAP-Rule" id="MF_00235"/>
    </source>
</evidence>
<feature type="binding site" evidence="5">
    <location>
        <position position="130"/>
    </location>
    <ligand>
        <name>Zn(2+)</name>
        <dbReference type="ChEBI" id="CHEBI:29105"/>
        <note>structural</note>
    </ligand>
</feature>
<dbReference type="InterPro" id="IPR000850">
    <property type="entry name" value="Adenylat/UMP-CMP_kin"/>
</dbReference>
<comment type="similarity">
    <text evidence="5 6">Belongs to the adenylate kinase family.</text>
</comment>
<evidence type="ECO:0000256" key="4">
    <source>
        <dbReference type="ARBA" id="ARBA00022777"/>
    </source>
</evidence>
<feature type="binding site" evidence="5">
    <location>
        <begin position="10"/>
        <end position="15"/>
    </location>
    <ligand>
        <name>ATP</name>
        <dbReference type="ChEBI" id="CHEBI:30616"/>
    </ligand>
</feature>
<feature type="binding site" evidence="5">
    <location>
        <position position="133"/>
    </location>
    <ligand>
        <name>Zn(2+)</name>
        <dbReference type="ChEBI" id="CHEBI:29105"/>
        <note>structural</note>
    </ligand>
</feature>
<keyword evidence="5" id="KW-0963">Cytoplasm</keyword>
<dbReference type="Gene3D" id="3.40.50.300">
    <property type="entry name" value="P-loop containing nucleotide triphosphate hydrolases"/>
    <property type="match status" value="1"/>
</dbReference>
<keyword evidence="3 5" id="KW-0547">Nucleotide-binding</keyword>
<evidence type="ECO:0000256" key="2">
    <source>
        <dbReference type="ARBA" id="ARBA00022727"/>
    </source>
</evidence>
<comment type="catalytic activity">
    <reaction evidence="5 7">
        <text>AMP + ATP = 2 ADP</text>
        <dbReference type="Rhea" id="RHEA:12973"/>
        <dbReference type="ChEBI" id="CHEBI:30616"/>
        <dbReference type="ChEBI" id="CHEBI:456215"/>
        <dbReference type="ChEBI" id="CHEBI:456216"/>
        <dbReference type="EC" id="2.7.4.3"/>
    </reaction>
</comment>
<evidence type="ECO:0000313" key="9">
    <source>
        <dbReference type="EMBL" id="BCS80855.1"/>
    </source>
</evidence>
<feature type="binding site" evidence="5">
    <location>
        <position position="153"/>
    </location>
    <ligand>
        <name>Zn(2+)</name>
        <dbReference type="ChEBI" id="CHEBI:29105"/>
        <note>structural</note>
    </ligand>
</feature>
<comment type="pathway">
    <text evidence="5">Purine metabolism; AMP biosynthesis via salvage pathway; AMP from ADP: step 1/1.</text>
</comment>
<name>A0ABN6E618_9FIRM</name>
<dbReference type="InterPro" id="IPR027417">
    <property type="entry name" value="P-loop_NTPase"/>
</dbReference>
<keyword evidence="5 7" id="KW-0067">ATP-binding</keyword>
<feature type="binding site" evidence="5">
    <location>
        <begin position="136"/>
        <end position="137"/>
    </location>
    <ligand>
        <name>ATP</name>
        <dbReference type="ChEBI" id="CHEBI:30616"/>
    </ligand>
</feature>
<comment type="domain">
    <text evidence="5">Consists of three domains, a large central CORE domain and two small peripheral domains, NMPbind and LID, which undergo movements during catalysis. The LID domain closes over the site of phosphoryl transfer upon ATP binding. Assembling and dissambling the active center during each catalytic cycle provides an effective means to prevent ATP hydrolysis. Some bacteria have evolved a zinc-coordinating structure that stabilizes the LID domain.</text>
</comment>
<protein>
    <recommendedName>
        <fullName evidence="5 7">Adenylate kinase</fullName>
        <shortName evidence="5">AK</shortName>
        <ecNumber evidence="5 7">2.7.4.3</ecNumber>
    </recommendedName>
    <alternativeName>
        <fullName evidence="5">ATP-AMP transphosphorylase</fullName>
    </alternativeName>
    <alternativeName>
        <fullName evidence="5">ATP:AMP phosphotransferase</fullName>
    </alternativeName>
    <alternativeName>
        <fullName evidence="5">Adenylate monophosphate kinase</fullName>
    </alternativeName>
</protein>
<evidence type="ECO:0000256" key="1">
    <source>
        <dbReference type="ARBA" id="ARBA00022679"/>
    </source>
</evidence>
<feature type="binding site" evidence="5">
    <location>
        <position position="160"/>
    </location>
    <ligand>
        <name>AMP</name>
        <dbReference type="ChEBI" id="CHEBI:456215"/>
    </ligand>
</feature>
<dbReference type="InterPro" id="IPR006259">
    <property type="entry name" value="Adenyl_kin_sub"/>
</dbReference>
<dbReference type="Pfam" id="PF00406">
    <property type="entry name" value="ADK"/>
    <property type="match status" value="1"/>
</dbReference>
<dbReference type="NCBIfam" id="NF001381">
    <property type="entry name" value="PRK00279.1-3"/>
    <property type="match status" value="1"/>
</dbReference>
<evidence type="ECO:0000256" key="7">
    <source>
        <dbReference type="RuleBase" id="RU003331"/>
    </source>
</evidence>
<evidence type="ECO:0000256" key="3">
    <source>
        <dbReference type="ARBA" id="ARBA00022741"/>
    </source>
</evidence>
<feature type="domain" description="Adenylate kinase active site lid" evidence="8">
    <location>
        <begin position="127"/>
        <end position="162"/>
    </location>
</feature>
<feature type="binding site" evidence="5">
    <location>
        <begin position="85"/>
        <end position="88"/>
    </location>
    <ligand>
        <name>AMP</name>
        <dbReference type="ChEBI" id="CHEBI:456215"/>
    </ligand>
</feature>
<keyword evidence="5" id="KW-0479">Metal-binding</keyword>
<feature type="binding site" evidence="5">
    <location>
        <position position="92"/>
    </location>
    <ligand>
        <name>AMP</name>
        <dbReference type="ChEBI" id="CHEBI:456215"/>
    </ligand>
</feature>
<dbReference type="CDD" id="cd01428">
    <property type="entry name" value="ADK"/>
    <property type="match status" value="1"/>
</dbReference>
<dbReference type="SUPFAM" id="SSF52540">
    <property type="entry name" value="P-loop containing nucleoside triphosphate hydrolases"/>
    <property type="match status" value="1"/>
</dbReference>
<proteinExistence type="inferred from homology"/>
<feature type="binding site" evidence="5">
    <location>
        <position position="150"/>
    </location>
    <ligand>
        <name>Zn(2+)</name>
        <dbReference type="ChEBI" id="CHEBI:29105"/>
        <note>structural</note>
    </ligand>
</feature>
<dbReference type="NCBIfam" id="NF001380">
    <property type="entry name" value="PRK00279.1-2"/>
    <property type="match status" value="1"/>
</dbReference>
<dbReference type="PRINTS" id="PR00094">
    <property type="entry name" value="ADENYLTKNASE"/>
</dbReference>
<comment type="function">
    <text evidence="5">Catalyzes the reversible transfer of the terminal phosphate group between ATP and AMP. Plays an important role in cellular energy homeostasis and in adenine nucleotide metabolism.</text>
</comment>
<evidence type="ECO:0000259" key="8">
    <source>
        <dbReference type="Pfam" id="PF05191"/>
    </source>
</evidence>
<organism evidence="9 10">
    <name type="scientific">Caldicellulosiruptor diazotrophicus</name>
    <dbReference type="NCBI Taxonomy" id="2806205"/>
    <lineage>
        <taxon>Bacteria</taxon>
        <taxon>Bacillati</taxon>
        <taxon>Bacillota</taxon>
        <taxon>Bacillota incertae sedis</taxon>
        <taxon>Caldicellulosiruptorales</taxon>
        <taxon>Caldicellulosiruptoraceae</taxon>
        <taxon>Caldicellulosiruptor</taxon>
    </lineage>
</organism>
<dbReference type="Pfam" id="PF05191">
    <property type="entry name" value="ADK_lid"/>
    <property type="match status" value="1"/>
</dbReference>
<feature type="binding site" evidence="5">
    <location>
        <position position="199"/>
    </location>
    <ligand>
        <name>ATP</name>
        <dbReference type="ChEBI" id="CHEBI:30616"/>
    </ligand>
</feature>
<keyword evidence="4 5" id="KW-0418">Kinase</keyword>
<dbReference type="NCBIfam" id="TIGR01351">
    <property type="entry name" value="adk"/>
    <property type="match status" value="1"/>
</dbReference>
<dbReference type="Proteomes" id="UP000663623">
    <property type="component" value="Chromosome"/>
</dbReference>
<feature type="binding site" evidence="5">
    <location>
        <position position="127"/>
    </location>
    <ligand>
        <name>ATP</name>
        <dbReference type="ChEBI" id="CHEBI:30616"/>
    </ligand>
</feature>
<dbReference type="HAMAP" id="MF_00235">
    <property type="entry name" value="Adenylate_kinase_Adk"/>
    <property type="match status" value="1"/>
</dbReference>
<feature type="region of interest" description="LID" evidence="5">
    <location>
        <begin position="126"/>
        <end position="163"/>
    </location>
</feature>
<comment type="subunit">
    <text evidence="5 7">Monomer.</text>
</comment>
<feature type="region of interest" description="NMP" evidence="5">
    <location>
        <begin position="30"/>
        <end position="59"/>
    </location>
</feature>
<dbReference type="EMBL" id="AP024480">
    <property type="protein sequence ID" value="BCS80855.1"/>
    <property type="molecule type" value="Genomic_DNA"/>
</dbReference>
<keyword evidence="5" id="KW-0862">Zinc</keyword>
<feature type="binding site" evidence="5">
    <location>
        <position position="31"/>
    </location>
    <ligand>
        <name>AMP</name>
        <dbReference type="ChEBI" id="CHEBI:456215"/>
    </ligand>
</feature>
<dbReference type="InterPro" id="IPR007862">
    <property type="entry name" value="Adenylate_kinase_lid-dom"/>
</dbReference>
<accession>A0ABN6E618</accession>
<reference evidence="9 10" key="1">
    <citation type="submission" date="2021-02" db="EMBL/GenBank/DDBJ databases">
        <title>Nitrogen-fixing ability and nitrogen fixation related genes of thermophilic fermentative bacteria in the genus Caldicellulosiruptor.</title>
        <authorList>
            <person name="Chen Y."/>
            <person name="Nishihara A."/>
            <person name="Haruta S."/>
        </authorList>
    </citation>
    <scope>NUCLEOTIDE SEQUENCE [LARGE SCALE GENOMIC DNA]</scope>
    <source>
        <strain evidence="9 10">YA01</strain>
    </source>
</reference>
<dbReference type="PROSITE" id="PS00113">
    <property type="entry name" value="ADENYLATE_KINASE"/>
    <property type="match status" value="1"/>
</dbReference>
<evidence type="ECO:0000313" key="10">
    <source>
        <dbReference type="Proteomes" id="UP000663623"/>
    </source>
</evidence>
<feature type="binding site" evidence="5">
    <location>
        <begin position="57"/>
        <end position="59"/>
    </location>
    <ligand>
        <name>AMP</name>
        <dbReference type="ChEBI" id="CHEBI:456215"/>
    </ligand>
</feature>
<comment type="subcellular location">
    <subcellularLocation>
        <location evidence="5 7">Cytoplasm</location>
    </subcellularLocation>
</comment>
<keyword evidence="10" id="KW-1185">Reference proteome</keyword>
<dbReference type="NCBIfam" id="NF001379">
    <property type="entry name" value="PRK00279.1-1"/>
    <property type="match status" value="1"/>
</dbReference>
<keyword evidence="1 5" id="KW-0808">Transferase</keyword>
<gene>
    <name evidence="5" type="primary">adk</name>
    <name evidence="9" type="ORF">CaldiYA01_08150</name>
</gene>
<dbReference type="InterPro" id="IPR033690">
    <property type="entry name" value="Adenylat_kinase_CS"/>
</dbReference>
<dbReference type="RefSeq" id="WP_207181669.1">
    <property type="nucleotide sequence ID" value="NZ_AP024480.1"/>
</dbReference>
<dbReference type="GO" id="GO:0016301">
    <property type="term" value="F:kinase activity"/>
    <property type="evidence" value="ECO:0007669"/>
    <property type="project" value="UniProtKB-KW"/>
</dbReference>
<keyword evidence="2 5" id="KW-0545">Nucleotide biosynthesis</keyword>
<dbReference type="NCBIfam" id="NF011100">
    <property type="entry name" value="PRK14527.1"/>
    <property type="match status" value="1"/>
</dbReference>
<sequence>MRLILLGAPGAGKGTQAEFLSKRFSIPHISTGDILRENVKNETDLGKKAKEYMDKGLLVPDEIVIEIVKDRLSKEDCKNGFLLDGFPRTIAQAEALDKVLEEIGQKIDKVLSIEVPDEKILERMSGRRICKNCGASFHVIYRPPQKEGVCDVCGGELYQREDDKEETVKKRLEVYHAQTQPVIDYYKAKGLLVVAYGQEEIADTTKEVLKALGIE</sequence>
<dbReference type="EC" id="2.7.4.3" evidence="5 7"/>
<dbReference type="PANTHER" id="PTHR23359">
    <property type="entry name" value="NUCLEOTIDE KINASE"/>
    <property type="match status" value="1"/>
</dbReference>
<feature type="binding site" evidence="5">
    <location>
        <position position="171"/>
    </location>
    <ligand>
        <name>AMP</name>
        <dbReference type="ChEBI" id="CHEBI:456215"/>
    </ligand>
</feature>
<evidence type="ECO:0000256" key="6">
    <source>
        <dbReference type="RuleBase" id="RU003330"/>
    </source>
</evidence>
<feature type="binding site" evidence="5">
    <location>
        <position position="36"/>
    </location>
    <ligand>
        <name>AMP</name>
        <dbReference type="ChEBI" id="CHEBI:456215"/>
    </ligand>
</feature>